<keyword evidence="4" id="KW-1185">Reference proteome</keyword>
<feature type="compositionally biased region" description="Basic and acidic residues" evidence="1">
    <location>
        <begin position="72"/>
        <end position="81"/>
    </location>
</feature>
<dbReference type="AlphaFoldDB" id="A0A1E2RYN2"/>
<accession>A0A1E2RYN2</accession>
<organism evidence="3 4">
    <name type="scientific">Methyloligella halotolerans</name>
    <dbReference type="NCBI Taxonomy" id="1177755"/>
    <lineage>
        <taxon>Bacteria</taxon>
        <taxon>Pseudomonadati</taxon>
        <taxon>Pseudomonadota</taxon>
        <taxon>Alphaproteobacteria</taxon>
        <taxon>Hyphomicrobiales</taxon>
        <taxon>Hyphomicrobiaceae</taxon>
        <taxon>Methyloligella</taxon>
    </lineage>
</organism>
<feature type="transmembrane region" description="Helical" evidence="2">
    <location>
        <begin position="15"/>
        <end position="33"/>
    </location>
</feature>
<evidence type="ECO:0000313" key="3">
    <source>
        <dbReference type="EMBL" id="ODA67346.1"/>
    </source>
</evidence>
<protein>
    <submittedName>
        <fullName evidence="3">Uncharacterized protein</fullName>
    </submittedName>
</protein>
<sequence>MAGPEEKKSSRLKKAIAMIVIVLAAIFVLWLLFSQVGSLFGTGTAPQQETGQSTGAAGDASEPDAPMDPEDPQSRKGDRLPVPDMPQ</sequence>
<proteinExistence type="predicted"/>
<feature type="compositionally biased region" description="Polar residues" evidence="1">
    <location>
        <begin position="44"/>
        <end position="55"/>
    </location>
</feature>
<dbReference type="Proteomes" id="UP000095087">
    <property type="component" value="Unassembled WGS sequence"/>
</dbReference>
<feature type="region of interest" description="Disordered" evidence="1">
    <location>
        <begin position="41"/>
        <end position="87"/>
    </location>
</feature>
<evidence type="ECO:0000313" key="4">
    <source>
        <dbReference type="Proteomes" id="UP000095087"/>
    </source>
</evidence>
<keyword evidence="2" id="KW-0472">Membrane</keyword>
<feature type="compositionally biased region" description="Acidic residues" evidence="1">
    <location>
        <begin position="61"/>
        <end position="71"/>
    </location>
</feature>
<comment type="caution">
    <text evidence="3">The sequence shown here is derived from an EMBL/GenBank/DDBJ whole genome shotgun (WGS) entry which is preliminary data.</text>
</comment>
<reference evidence="3 4" key="1">
    <citation type="submission" date="2016-07" db="EMBL/GenBank/DDBJ databases">
        <title>Draft genome sequence of Methyloligella halotolerans C2T (VKM B-2706T=CCUG 61687T=DSM 25045T), a halotolerant polyhydroxybutyrate accumulating methylotroph.</title>
        <authorList>
            <person name="Vasilenko O.V."/>
            <person name="Doronina N.V."/>
            <person name="Poroshina M.N."/>
            <person name="Tarlachkov S.V."/>
            <person name="Trotsenko Y.A."/>
        </authorList>
    </citation>
    <scope>NUCLEOTIDE SEQUENCE [LARGE SCALE GENOMIC DNA]</scope>
    <source>
        <strain evidence="3 4">VKM B-2706</strain>
    </source>
</reference>
<keyword evidence="2" id="KW-1133">Transmembrane helix</keyword>
<name>A0A1E2RYN2_9HYPH</name>
<keyword evidence="2" id="KW-0812">Transmembrane</keyword>
<dbReference type="STRING" id="1177755.A7A08_01372"/>
<evidence type="ECO:0000256" key="1">
    <source>
        <dbReference type="SAM" id="MobiDB-lite"/>
    </source>
</evidence>
<evidence type="ECO:0000256" key="2">
    <source>
        <dbReference type="SAM" id="Phobius"/>
    </source>
</evidence>
<gene>
    <name evidence="3" type="ORF">A7A08_01372</name>
</gene>
<dbReference type="EMBL" id="MASI01000003">
    <property type="protein sequence ID" value="ODA67346.1"/>
    <property type="molecule type" value="Genomic_DNA"/>
</dbReference>